<evidence type="ECO:0000313" key="2">
    <source>
        <dbReference type="Proteomes" id="UP000067243"/>
    </source>
</evidence>
<keyword evidence="2" id="KW-1185">Reference proteome</keyword>
<dbReference type="KEGG" id="stur:STURON_00140"/>
<dbReference type="RefSeq" id="WP_075047992.1">
    <property type="nucleotide sequence ID" value="NZ_CP012328.1"/>
</dbReference>
<dbReference type="OrthoDB" id="389444at2"/>
<sequence length="426" mass="49846">MSKYKWGDNIFTTNINNQQLRENDPNKDKHIKISSDVKNALSFDIVFFNHVFKNDNEEYYKLFLRPAPNDDNNLEIELNSNKTITTIFNIHGKFFINTKDGFKSLKNEESKDIFIFDSIDGGYDLLKPIFIYFRGHQFKELHIPLSLLEGVSQISLTYQLQYQATKFFKPENSGKIQIDLVNSIDYVENNNNIQKIKLYNKASTYIQQIPYIVDGANSYNEIINELYEIEMEDKNNKFIDKNYHLNTYFESKVTDSIKELLYPGMEQTINTFINKTNYDLNFKTQSEIVASSEFPKYYDIKNYKDKIKIENNKYFFSLDNKTNFSYPSNKVTECDSLDCSNGILYSPLYSGPLIFSKTININGIILTLDFKVSNNDLYKLNLISSDTKNLFSENYVVKIDLEKISKMFNKDKEGVISYINENQTKI</sequence>
<name>A0A0K1P4Z8_9MOLU</name>
<accession>A0A0K1P4Z8</accession>
<dbReference type="EMBL" id="CP012328">
    <property type="protein sequence ID" value="AKU79386.1"/>
    <property type="molecule type" value="Genomic_DNA"/>
</dbReference>
<reference evidence="1 2" key="1">
    <citation type="journal article" date="2015" name="Genome Announc.">
        <title>Complete Genome Sequence of Spiroplasma turonicum Strain Tab4cT, a Parasite of a Horse Fly, Haematopota sp. (Diptera: Tabanidae).</title>
        <authorList>
            <person name="Davis R.E."/>
            <person name="Shao J."/>
            <person name="Zhao Y."/>
            <person name="Gasparich G.E."/>
            <person name="Gaynor B.J."/>
            <person name="Donofrio N."/>
        </authorList>
    </citation>
    <scope>NUCLEOTIDE SEQUENCE [LARGE SCALE GENOMIC DNA]</scope>
    <source>
        <strain evidence="1 2">Tab4c</strain>
    </source>
</reference>
<organism evidence="1 2">
    <name type="scientific">Spiroplasma turonicum</name>
    <dbReference type="NCBI Taxonomy" id="216946"/>
    <lineage>
        <taxon>Bacteria</taxon>
        <taxon>Bacillati</taxon>
        <taxon>Mycoplasmatota</taxon>
        <taxon>Mollicutes</taxon>
        <taxon>Entomoplasmatales</taxon>
        <taxon>Spiroplasmataceae</taxon>
        <taxon>Spiroplasma</taxon>
    </lineage>
</organism>
<dbReference type="STRING" id="216946.STURO_v1c01380"/>
<protein>
    <submittedName>
        <fullName evidence="1">Uncharacterized protein</fullName>
    </submittedName>
</protein>
<evidence type="ECO:0000313" key="1">
    <source>
        <dbReference type="EMBL" id="AKU79386.1"/>
    </source>
</evidence>
<proteinExistence type="predicted"/>
<dbReference type="AlphaFoldDB" id="A0A0K1P4Z8"/>
<dbReference type="PATRIC" id="fig|216946.3.peg.138"/>
<gene>
    <name evidence="1" type="ORF">STURON_00140</name>
</gene>
<dbReference type="Proteomes" id="UP000067243">
    <property type="component" value="Chromosome"/>
</dbReference>